<dbReference type="GO" id="GO:0003677">
    <property type="term" value="F:DNA binding"/>
    <property type="evidence" value="ECO:0007669"/>
    <property type="project" value="UniProtKB-KW"/>
</dbReference>
<evidence type="ECO:0000313" key="5">
    <source>
        <dbReference type="Proteomes" id="UP000018817"/>
    </source>
</evidence>
<dbReference type="Proteomes" id="UP000018817">
    <property type="component" value="Unassembled WGS sequence"/>
</dbReference>
<dbReference type="SUPFAM" id="SSF46689">
    <property type="entry name" value="Homeodomain-like"/>
    <property type="match status" value="1"/>
</dbReference>
<dbReference type="InterPro" id="IPR006600">
    <property type="entry name" value="HTH_CenpB_DNA-bd_dom"/>
</dbReference>
<reference evidence="5" key="1">
    <citation type="submission" date="2011-12" db="EMBL/GenBank/DDBJ databases">
        <authorList>
            <consortium name="The Broad Institute Genome Sequencing Platform"/>
            <person name="Russ C."/>
            <person name="Tyler B."/>
            <person name="Panabieres F."/>
            <person name="Shan W."/>
            <person name="Tripathy S."/>
            <person name="Grunwald N."/>
            <person name="Machado M."/>
            <person name="Young S.K."/>
            <person name="Zeng Q."/>
            <person name="Gargeya S."/>
            <person name="Fitzgerald M."/>
            <person name="Haas B."/>
            <person name="Abouelleil A."/>
            <person name="Alvarado L."/>
            <person name="Arachchi H.M."/>
            <person name="Berlin A."/>
            <person name="Chapman S.B."/>
            <person name="Gearin G."/>
            <person name="Goldberg J."/>
            <person name="Griggs A."/>
            <person name="Gujja S."/>
            <person name="Hansen M."/>
            <person name="Heiman D."/>
            <person name="Howarth C."/>
            <person name="Larimer J."/>
            <person name="Lui A."/>
            <person name="MacDonald P.J.P."/>
            <person name="McCowen C."/>
            <person name="Montmayeur A."/>
            <person name="Murphy C."/>
            <person name="Neiman D."/>
            <person name="Pearson M."/>
            <person name="Priest M."/>
            <person name="Roberts A."/>
            <person name="Saif S."/>
            <person name="Shea T."/>
            <person name="Sisk P."/>
            <person name="Stolte C."/>
            <person name="Sykes S."/>
            <person name="Wortman J."/>
            <person name="Nusbaum C."/>
            <person name="Birren B."/>
        </authorList>
    </citation>
    <scope>NUCLEOTIDE SEQUENCE [LARGE SCALE GENOMIC DNA]</scope>
    <source>
        <strain evidence="5">INRA-310</strain>
    </source>
</reference>
<dbReference type="Pfam" id="PF03221">
    <property type="entry name" value="HTH_Tnp_Tc5"/>
    <property type="match status" value="1"/>
</dbReference>
<feature type="domain" description="HTH CENPB-type" evidence="3">
    <location>
        <begin position="11"/>
        <end position="91"/>
    </location>
</feature>
<dbReference type="RefSeq" id="XP_008900974.1">
    <property type="nucleotide sequence ID" value="XM_008902726.1"/>
</dbReference>
<feature type="compositionally biased region" description="Basic and acidic residues" evidence="2">
    <location>
        <begin position="54"/>
        <end position="69"/>
    </location>
</feature>
<evidence type="ECO:0000259" key="3">
    <source>
        <dbReference type="PROSITE" id="PS51253"/>
    </source>
</evidence>
<dbReference type="PROSITE" id="PS51253">
    <property type="entry name" value="HTH_CENPB"/>
    <property type="match status" value="1"/>
</dbReference>
<feature type="region of interest" description="Disordered" evidence="2">
    <location>
        <begin position="51"/>
        <end position="71"/>
    </location>
</feature>
<accession>W2QLB0</accession>
<name>W2QLB0_PHYN3</name>
<reference evidence="4 5" key="2">
    <citation type="submission" date="2013-11" db="EMBL/GenBank/DDBJ databases">
        <title>The Genome Sequence of Phytophthora parasitica INRA-310.</title>
        <authorList>
            <consortium name="The Broad Institute Genomics Platform"/>
            <person name="Russ C."/>
            <person name="Tyler B."/>
            <person name="Panabieres F."/>
            <person name="Shan W."/>
            <person name="Tripathy S."/>
            <person name="Grunwald N."/>
            <person name="Machado M."/>
            <person name="Johnson C.S."/>
            <person name="Arredondo F."/>
            <person name="Hong C."/>
            <person name="Coffey M."/>
            <person name="Young S.K."/>
            <person name="Zeng Q."/>
            <person name="Gargeya S."/>
            <person name="Fitzgerald M."/>
            <person name="Abouelleil A."/>
            <person name="Alvarado L."/>
            <person name="Chapman S.B."/>
            <person name="Gainer-Dewar J."/>
            <person name="Goldberg J."/>
            <person name="Griggs A."/>
            <person name="Gujja S."/>
            <person name="Hansen M."/>
            <person name="Howarth C."/>
            <person name="Imamovic A."/>
            <person name="Ireland A."/>
            <person name="Larimer J."/>
            <person name="McCowan C."/>
            <person name="Murphy C."/>
            <person name="Pearson M."/>
            <person name="Poon T.W."/>
            <person name="Priest M."/>
            <person name="Roberts A."/>
            <person name="Saif S."/>
            <person name="Shea T."/>
            <person name="Sykes S."/>
            <person name="Wortman J."/>
            <person name="Nusbaum C."/>
            <person name="Birren B."/>
        </authorList>
    </citation>
    <scope>NUCLEOTIDE SEQUENCE [LARGE SCALE GENOMIC DNA]</scope>
    <source>
        <strain evidence="4 5">INRA-310</strain>
    </source>
</reference>
<evidence type="ECO:0000313" key="4">
    <source>
        <dbReference type="EMBL" id="ETN13928.1"/>
    </source>
</evidence>
<dbReference type="EMBL" id="KI669574">
    <property type="protein sequence ID" value="ETN13928.1"/>
    <property type="molecule type" value="Genomic_DNA"/>
</dbReference>
<sequence length="132" mass="15208">MQRTDGVSVMRRRGPKPLLSVEHETQLVQWVLEQQSAGQRVSRDDVIAQAQEILRQDETPPQHEQDTKPTQKLGMGWCNRFIARYSELSLRSEGSHVWPLRVSGEMCQISLAASKWQSYYTNGQTAKKLQKR</sequence>
<proteinExistence type="predicted"/>
<gene>
    <name evidence="4" type="ORF">PPTG_08605</name>
</gene>
<dbReference type="AlphaFoldDB" id="W2QLB0"/>
<protein>
    <recommendedName>
        <fullName evidence="3">HTH CENPB-type domain-containing protein</fullName>
    </recommendedName>
</protein>
<dbReference type="VEuPathDB" id="FungiDB:PPTG_08605"/>
<dbReference type="SMART" id="SM00674">
    <property type="entry name" value="CENPB"/>
    <property type="match status" value="1"/>
</dbReference>
<organism evidence="4 5">
    <name type="scientific">Phytophthora nicotianae (strain INRA-310)</name>
    <name type="common">Phytophthora parasitica</name>
    <dbReference type="NCBI Taxonomy" id="761204"/>
    <lineage>
        <taxon>Eukaryota</taxon>
        <taxon>Sar</taxon>
        <taxon>Stramenopiles</taxon>
        <taxon>Oomycota</taxon>
        <taxon>Peronosporomycetes</taxon>
        <taxon>Peronosporales</taxon>
        <taxon>Peronosporaceae</taxon>
        <taxon>Phytophthora</taxon>
    </lineage>
</organism>
<evidence type="ECO:0000256" key="1">
    <source>
        <dbReference type="ARBA" id="ARBA00023125"/>
    </source>
</evidence>
<dbReference type="GeneID" id="20178393"/>
<dbReference type="InterPro" id="IPR009057">
    <property type="entry name" value="Homeodomain-like_sf"/>
</dbReference>
<dbReference type="Gene3D" id="1.10.10.60">
    <property type="entry name" value="Homeodomain-like"/>
    <property type="match status" value="1"/>
</dbReference>
<keyword evidence="1" id="KW-0238">DNA-binding</keyword>
<evidence type="ECO:0000256" key="2">
    <source>
        <dbReference type="SAM" id="MobiDB-lite"/>
    </source>
</evidence>